<comment type="caution">
    <text evidence="1">The sequence shown here is derived from an EMBL/GenBank/DDBJ whole genome shotgun (WGS) entry which is preliminary data.</text>
</comment>
<accession>A0AAP4Q104</accession>
<dbReference type="Proteomes" id="UP001171508">
    <property type="component" value="Unassembled WGS sequence"/>
</dbReference>
<dbReference type="EMBL" id="JAQJJM010000022">
    <property type="protein sequence ID" value="MDN5132869.1"/>
    <property type="molecule type" value="Genomic_DNA"/>
</dbReference>
<dbReference type="InterPro" id="IPR002514">
    <property type="entry name" value="Transposase_8"/>
</dbReference>
<protein>
    <submittedName>
        <fullName evidence="1">Transposase</fullName>
    </submittedName>
</protein>
<proteinExistence type="predicted"/>
<dbReference type="Gene3D" id="1.10.10.10">
    <property type="entry name" value="Winged helix-like DNA-binding domain superfamily/Winged helix DNA-binding domain"/>
    <property type="match status" value="1"/>
</dbReference>
<gene>
    <name evidence="1" type="ORF">PJV92_09060</name>
</gene>
<dbReference type="RefSeq" id="WP_175531297.1">
    <property type="nucleotide sequence ID" value="NZ_JABWGL010000019.1"/>
</dbReference>
<dbReference type="AlphaFoldDB" id="A0AAP4Q104"/>
<dbReference type="Pfam" id="PF01527">
    <property type="entry name" value="HTH_Tnp_1"/>
    <property type="match status" value="1"/>
</dbReference>
<reference evidence="1" key="1">
    <citation type="journal article" date="2023" name="Microorganisms">
        <title>Genomic Characterization of Arcobacter butzleri Strains Isolated from Various Sources in Lithuania.</title>
        <authorList>
            <person name="Uljanovas D."/>
            <person name="Golz G."/>
            <person name="Fleischmann S."/>
            <person name="Kudirkiene E."/>
            <person name="Kasetiene N."/>
            <person name="Grineviciene A."/>
            <person name="Tamuleviciene E."/>
            <person name="Aksomaitiene J."/>
            <person name="Alter T."/>
            <person name="Malakauskas M."/>
        </authorList>
    </citation>
    <scope>NUCLEOTIDE SEQUENCE</scope>
    <source>
        <strain evidence="1">H19</strain>
    </source>
</reference>
<dbReference type="SUPFAM" id="SSF46689">
    <property type="entry name" value="Homeodomain-like"/>
    <property type="match status" value="1"/>
</dbReference>
<dbReference type="InterPro" id="IPR036388">
    <property type="entry name" value="WH-like_DNA-bd_sf"/>
</dbReference>
<dbReference type="GO" id="GO:0003677">
    <property type="term" value="F:DNA binding"/>
    <property type="evidence" value="ECO:0007669"/>
    <property type="project" value="InterPro"/>
</dbReference>
<name>A0AAP4Q104_9BACT</name>
<evidence type="ECO:0000313" key="1">
    <source>
        <dbReference type="EMBL" id="MDN5132869.1"/>
    </source>
</evidence>
<dbReference type="InterPro" id="IPR009057">
    <property type="entry name" value="Homeodomain-like_sf"/>
</dbReference>
<evidence type="ECO:0000313" key="2">
    <source>
        <dbReference type="Proteomes" id="UP001171508"/>
    </source>
</evidence>
<reference evidence="1" key="2">
    <citation type="submission" date="2023-01" db="EMBL/GenBank/DDBJ databases">
        <authorList>
            <person name="Uljanovas D."/>
        </authorList>
    </citation>
    <scope>NUCLEOTIDE SEQUENCE</scope>
    <source>
        <strain evidence="1">H19</strain>
    </source>
</reference>
<organism evidence="1 2">
    <name type="scientific">Aliarcobacter butzleri</name>
    <dbReference type="NCBI Taxonomy" id="28197"/>
    <lineage>
        <taxon>Bacteria</taxon>
        <taxon>Pseudomonadati</taxon>
        <taxon>Campylobacterota</taxon>
        <taxon>Epsilonproteobacteria</taxon>
        <taxon>Campylobacterales</taxon>
        <taxon>Arcobacteraceae</taxon>
        <taxon>Aliarcobacter</taxon>
    </lineage>
</organism>
<dbReference type="GO" id="GO:0004803">
    <property type="term" value="F:transposase activity"/>
    <property type="evidence" value="ECO:0007669"/>
    <property type="project" value="InterPro"/>
</dbReference>
<sequence length="179" mass="20449">MSRKMTQYSAEFKTKIVLEVLKGDKTINEIASEYNIIPKNIQNWKNIFLANAVVAMEPAKAVKEYKDEIEKLKAKNDEYAKIVGKLTVENNWMSGKLKSLDSKKRQAIVEFKLSDISITRQSELLGIARSGLYYSSKINEDEIAIKQHIQTIYNEIPAYIGVFGQECRSSTGHFCNEIF</sequence>
<dbReference type="GO" id="GO:0006313">
    <property type="term" value="P:DNA transposition"/>
    <property type="evidence" value="ECO:0007669"/>
    <property type="project" value="InterPro"/>
</dbReference>